<evidence type="ECO:0000313" key="11">
    <source>
        <dbReference type="EMBL" id="KHN82697.1"/>
    </source>
</evidence>
<dbReference type="SMART" id="SM00248">
    <property type="entry name" value="ANK"/>
    <property type="match status" value="3"/>
</dbReference>
<dbReference type="AlphaFoldDB" id="A0A0B2VMM3"/>
<keyword evidence="10" id="KW-0040">ANK repeat</keyword>
<proteinExistence type="predicted"/>
<dbReference type="GO" id="GO:0098703">
    <property type="term" value="P:calcium ion import across plasma membrane"/>
    <property type="evidence" value="ECO:0007669"/>
    <property type="project" value="TreeGrafter"/>
</dbReference>
<dbReference type="Proteomes" id="UP000031036">
    <property type="component" value="Unassembled WGS sequence"/>
</dbReference>
<keyword evidence="7" id="KW-0106">Calcium</keyword>
<feature type="repeat" description="ANK" evidence="10">
    <location>
        <begin position="154"/>
        <end position="186"/>
    </location>
</feature>
<keyword evidence="3" id="KW-0472">Membrane</keyword>
<keyword evidence="4" id="KW-0109">Calcium transport</keyword>
<evidence type="ECO:0000256" key="1">
    <source>
        <dbReference type="ARBA" id="ARBA00004651"/>
    </source>
</evidence>
<keyword evidence="5" id="KW-0107">Calcium channel</keyword>
<evidence type="ECO:0000256" key="7">
    <source>
        <dbReference type="ARBA" id="ARBA00022837"/>
    </source>
</evidence>
<organism evidence="11 12">
    <name type="scientific">Toxocara canis</name>
    <name type="common">Canine roundworm</name>
    <dbReference type="NCBI Taxonomy" id="6265"/>
    <lineage>
        <taxon>Eukaryota</taxon>
        <taxon>Metazoa</taxon>
        <taxon>Ecdysozoa</taxon>
        <taxon>Nematoda</taxon>
        <taxon>Chromadorea</taxon>
        <taxon>Rhabditida</taxon>
        <taxon>Spirurina</taxon>
        <taxon>Ascaridomorpha</taxon>
        <taxon>Ascaridoidea</taxon>
        <taxon>Toxocaridae</taxon>
        <taxon>Toxocara</taxon>
    </lineage>
</organism>
<keyword evidence="12" id="KW-1185">Reference proteome</keyword>
<dbReference type="Gene3D" id="1.25.40.20">
    <property type="entry name" value="Ankyrin repeat-containing domain"/>
    <property type="match status" value="1"/>
</dbReference>
<dbReference type="GO" id="GO:0005262">
    <property type="term" value="F:calcium channel activity"/>
    <property type="evidence" value="ECO:0007669"/>
    <property type="project" value="UniProtKB-KW"/>
</dbReference>
<evidence type="ECO:0000256" key="8">
    <source>
        <dbReference type="ARBA" id="ARBA00023065"/>
    </source>
</evidence>
<keyword evidence="2" id="KW-0813">Transport</keyword>
<evidence type="ECO:0000256" key="6">
    <source>
        <dbReference type="ARBA" id="ARBA00022737"/>
    </source>
</evidence>
<sequence>MGNASSTVTAGIKNQVDSRNNVIYKLGDVTGNGELALLAKEALRTNNLAPLDQRIVERIRPLLYNDGEGKMIPIEKVIAQRHKERTGETALHMGIVSEDAEIVRFLLKNGADVSQRTCGNFFTCDDQKGSRTDSPDQEAVLLSRHTNYTGNLYFGEYPLSFATCLSQGECFRMLIAHGADPNWQDSNGNTVLHIATIHEKWEMFKLALSLGASLHVQNRRKLTPLTLAAYLAKKVVRFVIVVFKFKRLLPTFPEIE</sequence>
<dbReference type="InterPro" id="IPR002110">
    <property type="entry name" value="Ankyrin_rpt"/>
</dbReference>
<evidence type="ECO:0000256" key="5">
    <source>
        <dbReference type="ARBA" id="ARBA00022673"/>
    </source>
</evidence>
<dbReference type="STRING" id="6265.A0A0B2VMM3"/>
<comment type="caution">
    <text evidence="11">The sequence shown here is derived from an EMBL/GenBank/DDBJ whole genome shotgun (WGS) entry which is preliminary data.</text>
</comment>
<dbReference type="InterPro" id="IPR024862">
    <property type="entry name" value="TRPV"/>
</dbReference>
<keyword evidence="9" id="KW-0407">Ion channel</keyword>
<keyword evidence="8" id="KW-0406">Ion transport</keyword>
<keyword evidence="3" id="KW-1003">Cell membrane</keyword>
<evidence type="ECO:0000256" key="3">
    <source>
        <dbReference type="ARBA" id="ARBA00022475"/>
    </source>
</evidence>
<evidence type="ECO:0000256" key="9">
    <source>
        <dbReference type="ARBA" id="ARBA00023303"/>
    </source>
</evidence>
<dbReference type="PANTHER" id="PTHR10582">
    <property type="entry name" value="TRANSIENT RECEPTOR POTENTIAL ION CHANNEL PROTEIN"/>
    <property type="match status" value="1"/>
</dbReference>
<dbReference type="InterPro" id="IPR036770">
    <property type="entry name" value="Ankyrin_rpt-contain_sf"/>
</dbReference>
<accession>A0A0B2VMM3</accession>
<evidence type="ECO:0000313" key="12">
    <source>
        <dbReference type="Proteomes" id="UP000031036"/>
    </source>
</evidence>
<dbReference type="OrthoDB" id="533508at2759"/>
<name>A0A0B2VMM3_TOXCA</name>
<feature type="repeat" description="ANK" evidence="10">
    <location>
        <begin position="187"/>
        <end position="219"/>
    </location>
</feature>
<dbReference type="EMBL" id="JPKZ01001313">
    <property type="protein sequence ID" value="KHN82697.1"/>
    <property type="molecule type" value="Genomic_DNA"/>
</dbReference>
<gene>
    <name evidence="11" type="primary">Trpv6</name>
    <name evidence="11" type="ORF">Tcan_16531</name>
</gene>
<dbReference type="Pfam" id="PF12796">
    <property type="entry name" value="Ank_2"/>
    <property type="match status" value="1"/>
</dbReference>
<feature type="repeat" description="ANK" evidence="10">
    <location>
        <begin position="86"/>
        <end position="118"/>
    </location>
</feature>
<dbReference type="PROSITE" id="PS50088">
    <property type="entry name" value="ANK_REPEAT"/>
    <property type="match status" value="3"/>
</dbReference>
<keyword evidence="11" id="KW-0675">Receptor</keyword>
<dbReference type="PROSITE" id="PS50297">
    <property type="entry name" value="ANK_REP_REGION"/>
    <property type="match status" value="2"/>
</dbReference>
<dbReference type="SUPFAM" id="SSF48403">
    <property type="entry name" value="Ankyrin repeat"/>
    <property type="match status" value="1"/>
</dbReference>
<dbReference type="PANTHER" id="PTHR10582:SF28">
    <property type="entry name" value="NANCHUNG, ISOFORM B"/>
    <property type="match status" value="1"/>
</dbReference>
<evidence type="ECO:0000256" key="10">
    <source>
        <dbReference type="PROSITE-ProRule" id="PRU00023"/>
    </source>
</evidence>
<dbReference type="Pfam" id="PF00023">
    <property type="entry name" value="Ank"/>
    <property type="match status" value="1"/>
</dbReference>
<comment type="subcellular location">
    <subcellularLocation>
        <location evidence="1">Cell membrane</location>
        <topology evidence="1">Multi-pass membrane protein</topology>
    </subcellularLocation>
</comment>
<evidence type="ECO:0000256" key="2">
    <source>
        <dbReference type="ARBA" id="ARBA00022448"/>
    </source>
</evidence>
<protein>
    <submittedName>
        <fullName evidence="11">Transient receptor potential cation channel subfamily V member 6</fullName>
    </submittedName>
</protein>
<dbReference type="GO" id="GO:0005886">
    <property type="term" value="C:plasma membrane"/>
    <property type="evidence" value="ECO:0007669"/>
    <property type="project" value="UniProtKB-SubCell"/>
</dbReference>
<evidence type="ECO:0000256" key="4">
    <source>
        <dbReference type="ARBA" id="ARBA00022568"/>
    </source>
</evidence>
<keyword evidence="6" id="KW-0677">Repeat</keyword>
<reference evidence="11 12" key="1">
    <citation type="submission" date="2014-11" db="EMBL/GenBank/DDBJ databases">
        <title>Genetic blueprint of the zoonotic pathogen Toxocara canis.</title>
        <authorList>
            <person name="Zhu X.-Q."/>
            <person name="Korhonen P.K."/>
            <person name="Cai H."/>
            <person name="Young N.D."/>
            <person name="Nejsum P."/>
            <person name="von Samson-Himmelstjerna G."/>
            <person name="Boag P.R."/>
            <person name="Tan P."/>
            <person name="Li Q."/>
            <person name="Min J."/>
            <person name="Yang Y."/>
            <person name="Wang X."/>
            <person name="Fang X."/>
            <person name="Hall R.S."/>
            <person name="Hofmann A."/>
            <person name="Sternberg P.W."/>
            <person name="Jex A.R."/>
            <person name="Gasser R.B."/>
        </authorList>
    </citation>
    <scope>NUCLEOTIDE SEQUENCE [LARGE SCALE GENOMIC DNA]</scope>
    <source>
        <strain evidence="11">PN_DK_2014</strain>
    </source>
</reference>